<keyword evidence="9" id="KW-1185">Reference proteome</keyword>
<keyword evidence="4 6" id="KW-0472">Membrane</keyword>
<comment type="caution">
    <text evidence="8">The sequence shown here is derived from an EMBL/GenBank/DDBJ whole genome shotgun (WGS) entry which is preliminary data.</text>
</comment>
<organism evidence="8 9">
    <name type="scientific">Clohesyomyces aquaticus</name>
    <dbReference type="NCBI Taxonomy" id="1231657"/>
    <lineage>
        <taxon>Eukaryota</taxon>
        <taxon>Fungi</taxon>
        <taxon>Dikarya</taxon>
        <taxon>Ascomycota</taxon>
        <taxon>Pezizomycotina</taxon>
        <taxon>Dothideomycetes</taxon>
        <taxon>Pleosporomycetidae</taxon>
        <taxon>Pleosporales</taxon>
        <taxon>Lindgomycetaceae</taxon>
        <taxon>Clohesyomyces</taxon>
    </lineage>
</organism>
<reference evidence="8 9" key="1">
    <citation type="submission" date="2016-07" db="EMBL/GenBank/DDBJ databases">
        <title>Pervasive Adenine N6-methylation of Active Genes in Fungi.</title>
        <authorList>
            <consortium name="DOE Joint Genome Institute"/>
            <person name="Mondo S.J."/>
            <person name="Dannebaum R.O."/>
            <person name="Kuo R.C."/>
            <person name="Labutti K."/>
            <person name="Haridas S."/>
            <person name="Kuo A."/>
            <person name="Salamov A."/>
            <person name="Ahrendt S.R."/>
            <person name="Lipzen A."/>
            <person name="Sullivan W."/>
            <person name="Andreopoulos W.B."/>
            <person name="Clum A."/>
            <person name="Lindquist E."/>
            <person name="Daum C."/>
            <person name="Ramamoorthy G.K."/>
            <person name="Gryganskyi A."/>
            <person name="Culley D."/>
            <person name="Magnuson J.K."/>
            <person name="James T.Y."/>
            <person name="O'Malley M.A."/>
            <person name="Stajich J.E."/>
            <person name="Spatafora J.W."/>
            <person name="Visel A."/>
            <person name="Grigoriev I.V."/>
        </authorList>
    </citation>
    <scope>NUCLEOTIDE SEQUENCE [LARGE SCALE GENOMIC DNA]</scope>
    <source>
        <strain evidence="8 9">CBS 115471</strain>
    </source>
</reference>
<dbReference type="Proteomes" id="UP000193144">
    <property type="component" value="Unassembled WGS sequence"/>
</dbReference>
<comment type="similarity">
    <text evidence="5">Belongs to the SAT4 family.</text>
</comment>
<sequence length="170" mass="19142">FIEEIIYYTVHWAIKSAFLFFYLRLSLDKIFQKLPRKGCCADLTDAYSLLACLECTPLDEILHSGTHPDAVCFNKLILLIVPSILNIFEGLYIFILSISTVWNLQMSLRRKIPVLSVISFGACAVIIACFRLIPLFELNSSPDISYVFGKTVIVAVIEIQFAVVAVNCRA</sequence>
<evidence type="ECO:0000256" key="4">
    <source>
        <dbReference type="ARBA" id="ARBA00023136"/>
    </source>
</evidence>
<feature type="transmembrane region" description="Helical" evidence="6">
    <location>
        <begin position="145"/>
        <end position="166"/>
    </location>
</feature>
<name>A0A1Y2A946_9PLEO</name>
<proteinExistence type="inferred from homology"/>
<comment type="subcellular location">
    <subcellularLocation>
        <location evidence="1">Membrane</location>
        <topology evidence="1">Multi-pass membrane protein</topology>
    </subcellularLocation>
</comment>
<dbReference type="InterPro" id="IPR052337">
    <property type="entry name" value="SAT4-like"/>
</dbReference>
<dbReference type="EMBL" id="MCFA01000005">
    <property type="protein sequence ID" value="ORY18830.1"/>
    <property type="molecule type" value="Genomic_DNA"/>
</dbReference>
<dbReference type="OrthoDB" id="5329176at2759"/>
<dbReference type="AlphaFoldDB" id="A0A1Y2A946"/>
<gene>
    <name evidence="8" type="ORF">BCR34DRAFT_473086</name>
</gene>
<evidence type="ECO:0000256" key="3">
    <source>
        <dbReference type="ARBA" id="ARBA00022989"/>
    </source>
</evidence>
<keyword evidence="3 6" id="KW-1133">Transmembrane helix</keyword>
<evidence type="ECO:0000256" key="6">
    <source>
        <dbReference type="SAM" id="Phobius"/>
    </source>
</evidence>
<keyword evidence="2 6" id="KW-0812">Transmembrane</keyword>
<evidence type="ECO:0000256" key="1">
    <source>
        <dbReference type="ARBA" id="ARBA00004141"/>
    </source>
</evidence>
<feature type="transmembrane region" description="Helical" evidence="6">
    <location>
        <begin position="76"/>
        <end position="102"/>
    </location>
</feature>
<feature type="domain" description="Rhodopsin" evidence="7">
    <location>
        <begin position="1"/>
        <end position="166"/>
    </location>
</feature>
<evidence type="ECO:0000313" key="8">
    <source>
        <dbReference type="EMBL" id="ORY18830.1"/>
    </source>
</evidence>
<feature type="transmembrane region" description="Helical" evidence="6">
    <location>
        <begin position="114"/>
        <end position="133"/>
    </location>
</feature>
<dbReference type="InterPro" id="IPR049326">
    <property type="entry name" value="Rhodopsin_dom_fungi"/>
</dbReference>
<dbReference type="GO" id="GO:0016020">
    <property type="term" value="C:membrane"/>
    <property type="evidence" value="ECO:0007669"/>
    <property type="project" value="UniProtKB-SubCell"/>
</dbReference>
<evidence type="ECO:0000256" key="5">
    <source>
        <dbReference type="ARBA" id="ARBA00038359"/>
    </source>
</evidence>
<dbReference type="PANTHER" id="PTHR33048">
    <property type="entry name" value="PTH11-LIKE INTEGRAL MEMBRANE PROTEIN (AFU_ORTHOLOGUE AFUA_5G11245)"/>
    <property type="match status" value="1"/>
</dbReference>
<dbReference type="Pfam" id="PF20684">
    <property type="entry name" value="Fung_rhodopsin"/>
    <property type="match status" value="1"/>
</dbReference>
<evidence type="ECO:0000313" key="9">
    <source>
        <dbReference type="Proteomes" id="UP000193144"/>
    </source>
</evidence>
<protein>
    <recommendedName>
        <fullName evidence="7">Rhodopsin domain-containing protein</fullName>
    </recommendedName>
</protein>
<feature type="transmembrane region" description="Helical" evidence="6">
    <location>
        <begin position="5"/>
        <end position="25"/>
    </location>
</feature>
<accession>A0A1Y2A946</accession>
<evidence type="ECO:0000256" key="2">
    <source>
        <dbReference type="ARBA" id="ARBA00022692"/>
    </source>
</evidence>
<evidence type="ECO:0000259" key="7">
    <source>
        <dbReference type="Pfam" id="PF20684"/>
    </source>
</evidence>
<dbReference type="PANTHER" id="PTHR33048:SF47">
    <property type="entry name" value="INTEGRAL MEMBRANE PROTEIN-RELATED"/>
    <property type="match status" value="1"/>
</dbReference>
<feature type="non-terminal residue" evidence="8">
    <location>
        <position position="1"/>
    </location>
</feature>